<dbReference type="PANTHER" id="PTHR14239">
    <property type="entry name" value="DUDULIN-RELATED"/>
    <property type="match status" value="1"/>
</dbReference>
<dbReference type="Proteomes" id="UP001162741">
    <property type="component" value="Chromosome"/>
</dbReference>
<dbReference type="InterPro" id="IPR028939">
    <property type="entry name" value="P5C_Rdtase_cat_N"/>
</dbReference>
<evidence type="ECO:0000313" key="3">
    <source>
        <dbReference type="EMBL" id="UYQ95110.1"/>
    </source>
</evidence>
<proteinExistence type="predicted"/>
<protein>
    <submittedName>
        <fullName evidence="3">NAD(P)-binding domain-containing protein</fullName>
    </submittedName>
</protein>
<keyword evidence="1" id="KW-0560">Oxidoreductase</keyword>
<feature type="domain" description="Pyrroline-5-carboxylate reductase catalytic N-terminal" evidence="2">
    <location>
        <begin position="2"/>
        <end position="96"/>
    </location>
</feature>
<evidence type="ECO:0000313" key="4">
    <source>
        <dbReference type="Proteomes" id="UP001162741"/>
    </source>
</evidence>
<accession>A0ABY6J6G6</accession>
<evidence type="ECO:0000259" key="2">
    <source>
        <dbReference type="Pfam" id="PF03807"/>
    </source>
</evidence>
<keyword evidence="4" id="KW-1185">Reference proteome</keyword>
<name>A0ABY6J6G6_9BACT</name>
<dbReference type="RefSeq" id="WP_244837852.1">
    <property type="nucleotide sequence ID" value="NZ_CP107006.1"/>
</dbReference>
<gene>
    <name evidence="3" type="ORF">MKQ68_08375</name>
</gene>
<reference evidence="3" key="1">
    <citation type="submission" date="2022-10" db="EMBL/GenBank/DDBJ databases">
        <title>Chitinophaga sp. nov., isolated from soil.</title>
        <authorList>
            <person name="Jeon C.O."/>
        </authorList>
    </citation>
    <scope>NUCLEOTIDE SEQUENCE</scope>
    <source>
        <strain evidence="3">R8</strain>
    </source>
</reference>
<dbReference type="Pfam" id="PF03807">
    <property type="entry name" value="F420_oxidored"/>
    <property type="match status" value="1"/>
</dbReference>
<dbReference type="EMBL" id="CP107006">
    <property type="protein sequence ID" value="UYQ95110.1"/>
    <property type="molecule type" value="Genomic_DNA"/>
</dbReference>
<dbReference type="SUPFAM" id="SSF51735">
    <property type="entry name" value="NAD(P)-binding Rossmann-fold domains"/>
    <property type="match status" value="1"/>
</dbReference>
<organism evidence="3 4">
    <name type="scientific">Chitinophaga horti</name>
    <dbReference type="NCBI Taxonomy" id="2920382"/>
    <lineage>
        <taxon>Bacteria</taxon>
        <taxon>Pseudomonadati</taxon>
        <taxon>Bacteroidota</taxon>
        <taxon>Chitinophagia</taxon>
        <taxon>Chitinophagales</taxon>
        <taxon>Chitinophagaceae</taxon>
        <taxon>Chitinophaga</taxon>
    </lineage>
</organism>
<sequence>MRVGILGSGVVGRTLASGLSRIGHHVMIGTRDIQKEELEAWLEQDREKHKLGSFKEASIFGDLIVLCTQWTGTKNVIEQAGIWNFKKKVVVDVTNPLDGKGPDDQGRVHFALHNNASAGEQVQAWLPDSHVVKALNCVGNIHMVQPQLEEGDPTMFIAGNDDLAKKAVADILQHLGWRDVADMGKIDMSRDIEALCVLWWAYGFRTGVWTHAFKLLKK</sequence>
<evidence type="ECO:0000256" key="1">
    <source>
        <dbReference type="ARBA" id="ARBA00023002"/>
    </source>
</evidence>
<dbReference type="Gene3D" id="3.40.50.720">
    <property type="entry name" value="NAD(P)-binding Rossmann-like Domain"/>
    <property type="match status" value="1"/>
</dbReference>
<dbReference type="InterPro" id="IPR036291">
    <property type="entry name" value="NAD(P)-bd_dom_sf"/>
</dbReference>
<dbReference type="InterPro" id="IPR051267">
    <property type="entry name" value="STEAP_metalloreductase"/>
</dbReference>